<proteinExistence type="predicted"/>
<protein>
    <submittedName>
        <fullName evidence="1">Uncharacterized protein</fullName>
    </submittedName>
</protein>
<reference evidence="1" key="1">
    <citation type="submission" date="2021-02" db="EMBL/GenBank/DDBJ databases">
        <authorList>
            <person name="Nowell W R."/>
        </authorList>
    </citation>
    <scope>NUCLEOTIDE SEQUENCE</scope>
</reference>
<dbReference type="AlphaFoldDB" id="A0A816PUL1"/>
<evidence type="ECO:0000313" key="2">
    <source>
        <dbReference type="Proteomes" id="UP000663824"/>
    </source>
</evidence>
<sequence>MDGNDTQLLQDEQENTIIIDFGSLSNLKNQHNIIVRMSNMLTKNIPVDTSFVSFLHPTLIADRSNVTDRKEKKGSEFTDVKIFIDSLLIGYQTNKTIEFEIERSPMTCTPIRRDSIFSEYGIPLEWNFLFKRQYWHPENVNYHTHSYNSRNSSPQLNANSNGKSIVRVNHLVKTFDPDKIAVNDVSLDLFENQIT</sequence>
<accession>A0A816PUL1</accession>
<comment type="caution">
    <text evidence="1">The sequence shown here is derived from an EMBL/GenBank/DDBJ whole genome shotgun (WGS) entry which is preliminary data.</text>
</comment>
<dbReference type="Proteomes" id="UP000663824">
    <property type="component" value="Unassembled WGS sequence"/>
</dbReference>
<organism evidence="1 2">
    <name type="scientific">Rotaria magnacalcarata</name>
    <dbReference type="NCBI Taxonomy" id="392030"/>
    <lineage>
        <taxon>Eukaryota</taxon>
        <taxon>Metazoa</taxon>
        <taxon>Spiralia</taxon>
        <taxon>Gnathifera</taxon>
        <taxon>Rotifera</taxon>
        <taxon>Eurotatoria</taxon>
        <taxon>Bdelloidea</taxon>
        <taxon>Philodinida</taxon>
        <taxon>Philodinidae</taxon>
        <taxon>Rotaria</taxon>
    </lineage>
</organism>
<name>A0A816PUL1_9BILA</name>
<evidence type="ECO:0000313" key="1">
    <source>
        <dbReference type="EMBL" id="CAF2053123.1"/>
    </source>
</evidence>
<dbReference type="EMBL" id="CAJNRE010006175">
    <property type="protein sequence ID" value="CAF2053123.1"/>
    <property type="molecule type" value="Genomic_DNA"/>
</dbReference>
<gene>
    <name evidence="1" type="ORF">MBJ925_LOCUS13482</name>
</gene>